<evidence type="ECO:0000313" key="3">
    <source>
        <dbReference type="Proteomes" id="UP000785679"/>
    </source>
</evidence>
<keyword evidence="3" id="KW-1185">Reference proteome</keyword>
<dbReference type="AlphaFoldDB" id="A0A8J8SZ04"/>
<accession>A0A8J8SZ04</accession>
<reference evidence="2" key="1">
    <citation type="submission" date="2019-06" db="EMBL/GenBank/DDBJ databases">
        <authorList>
            <person name="Zheng W."/>
        </authorList>
    </citation>
    <scope>NUCLEOTIDE SEQUENCE</scope>
    <source>
        <strain evidence="2">QDHG01</strain>
    </source>
</reference>
<feature type="signal peptide" evidence="1">
    <location>
        <begin position="1"/>
        <end position="21"/>
    </location>
</feature>
<name>A0A8J8SZ04_HALGN</name>
<evidence type="ECO:0000256" key="1">
    <source>
        <dbReference type="SAM" id="SignalP"/>
    </source>
</evidence>
<keyword evidence="1" id="KW-0732">Signal</keyword>
<proteinExistence type="predicted"/>
<protein>
    <submittedName>
        <fullName evidence="2">Uncharacterized protein</fullName>
    </submittedName>
</protein>
<organism evidence="2 3">
    <name type="scientific">Halteria grandinella</name>
    <dbReference type="NCBI Taxonomy" id="5974"/>
    <lineage>
        <taxon>Eukaryota</taxon>
        <taxon>Sar</taxon>
        <taxon>Alveolata</taxon>
        <taxon>Ciliophora</taxon>
        <taxon>Intramacronucleata</taxon>
        <taxon>Spirotrichea</taxon>
        <taxon>Stichotrichia</taxon>
        <taxon>Sporadotrichida</taxon>
        <taxon>Halteriidae</taxon>
        <taxon>Halteria</taxon>
    </lineage>
</organism>
<feature type="chain" id="PRO_5035190629" evidence="1">
    <location>
        <begin position="22"/>
        <end position="203"/>
    </location>
</feature>
<dbReference type="Proteomes" id="UP000785679">
    <property type="component" value="Unassembled WGS sequence"/>
</dbReference>
<sequence>MGLQFITALFASASLISLASAQAQLTTFNLNLTAACTLDSNCAAQSNYCCGDVKRTNISTSTANWTTITKTCIPYDLQLKTVVYAGNNYTFNCTNATAITAIKTYNTNLGNECSANSGCSAGCCAARQFTIWTSDWSLPSYCLANSLAGNYQWATYKIGTTTNFTTEIVLTSRCYTSEPSLTSAVMIKSAAMVAMAVIAIVYA</sequence>
<dbReference type="EMBL" id="RRYP01015469">
    <property type="protein sequence ID" value="TNV75483.1"/>
    <property type="molecule type" value="Genomic_DNA"/>
</dbReference>
<comment type="caution">
    <text evidence="2">The sequence shown here is derived from an EMBL/GenBank/DDBJ whole genome shotgun (WGS) entry which is preliminary data.</text>
</comment>
<evidence type="ECO:0000313" key="2">
    <source>
        <dbReference type="EMBL" id="TNV75483.1"/>
    </source>
</evidence>
<gene>
    <name evidence="2" type="ORF">FGO68_gene15903</name>
</gene>